<keyword evidence="1" id="KW-1133">Transmembrane helix</keyword>
<keyword evidence="4" id="KW-1185">Reference proteome</keyword>
<gene>
    <name evidence="3" type="ORF">SCARR_03303</name>
</gene>
<feature type="transmembrane region" description="Helical" evidence="1">
    <location>
        <begin position="171"/>
        <end position="190"/>
    </location>
</feature>
<sequence length="196" mass="20156">MLPAHRGQVKIKTTKGEKMKIKAIIAVMAVAAVSQAGLVTWQSSNWGAASFDGVTLIDGWQAGLYTGATLQDGPWDVADLGVGLLADTTVNINQAGPPLTHAFGIDALGVDVADDIPLYTVLFNNADKLLASQYLVVDAATVGSGAVQAPGTPVGYTLGAPVGTWQTVVAIPEPATLGLMGIAGLGMYLARKKVRS</sequence>
<evidence type="ECO:0000259" key="2">
    <source>
        <dbReference type="Pfam" id="PF07589"/>
    </source>
</evidence>
<dbReference type="Proteomes" id="UP000346198">
    <property type="component" value="Unassembled WGS sequence"/>
</dbReference>
<keyword evidence="1" id="KW-0472">Membrane</keyword>
<feature type="transmembrane region" description="Helical" evidence="1">
    <location>
        <begin position="21"/>
        <end position="41"/>
    </location>
</feature>
<organism evidence="3 4">
    <name type="scientific">Pontiella sulfatireligans</name>
    <dbReference type="NCBI Taxonomy" id="2750658"/>
    <lineage>
        <taxon>Bacteria</taxon>
        <taxon>Pseudomonadati</taxon>
        <taxon>Kiritimatiellota</taxon>
        <taxon>Kiritimatiellia</taxon>
        <taxon>Kiritimatiellales</taxon>
        <taxon>Pontiellaceae</taxon>
        <taxon>Pontiella</taxon>
    </lineage>
</organism>
<evidence type="ECO:0000313" key="4">
    <source>
        <dbReference type="Proteomes" id="UP000346198"/>
    </source>
</evidence>
<dbReference type="NCBIfam" id="TIGR02595">
    <property type="entry name" value="PEP_CTERM"/>
    <property type="match status" value="1"/>
</dbReference>
<dbReference type="InterPro" id="IPR013424">
    <property type="entry name" value="Ice-binding_C"/>
</dbReference>
<name>A0A6C2UPN3_9BACT</name>
<keyword evidence="1" id="KW-0812">Transmembrane</keyword>
<evidence type="ECO:0000313" key="3">
    <source>
        <dbReference type="EMBL" id="VGO21231.1"/>
    </source>
</evidence>
<feature type="domain" description="Ice-binding protein C-terminal" evidence="2">
    <location>
        <begin position="170"/>
        <end position="192"/>
    </location>
</feature>
<evidence type="ECO:0000256" key="1">
    <source>
        <dbReference type="SAM" id="Phobius"/>
    </source>
</evidence>
<reference evidence="3 4" key="1">
    <citation type="submission" date="2019-04" db="EMBL/GenBank/DDBJ databases">
        <authorList>
            <person name="Van Vliet M D."/>
        </authorList>
    </citation>
    <scope>NUCLEOTIDE SEQUENCE [LARGE SCALE GENOMIC DNA]</scope>
    <source>
        <strain evidence="3 4">F21</strain>
    </source>
</reference>
<dbReference type="AlphaFoldDB" id="A0A6C2UPN3"/>
<dbReference type="Pfam" id="PF07589">
    <property type="entry name" value="PEP-CTERM"/>
    <property type="match status" value="1"/>
</dbReference>
<protein>
    <recommendedName>
        <fullName evidence="2">Ice-binding protein C-terminal domain-containing protein</fullName>
    </recommendedName>
</protein>
<proteinExistence type="predicted"/>
<accession>A0A6C2UPN3</accession>
<dbReference type="EMBL" id="CAAHFH010000002">
    <property type="protein sequence ID" value="VGO21231.1"/>
    <property type="molecule type" value="Genomic_DNA"/>
</dbReference>